<proteinExistence type="predicted"/>
<evidence type="ECO:0000313" key="4">
    <source>
        <dbReference type="Proteomes" id="UP001341281"/>
    </source>
</evidence>
<dbReference type="EMBL" id="CP144745">
    <property type="protein sequence ID" value="WVZ49072.1"/>
    <property type="molecule type" value="Genomic_DNA"/>
</dbReference>
<keyword evidence="4" id="KW-1185">Reference proteome</keyword>
<dbReference type="EMBL" id="CP144745">
    <property type="protein sequence ID" value="WVZ49085.1"/>
    <property type="molecule type" value="Genomic_DNA"/>
</dbReference>
<protein>
    <submittedName>
        <fullName evidence="3">Uncharacterized protein</fullName>
    </submittedName>
</protein>
<evidence type="ECO:0000313" key="2">
    <source>
        <dbReference type="EMBL" id="WVZ49072.1"/>
    </source>
</evidence>
<feature type="compositionally biased region" description="Low complexity" evidence="1">
    <location>
        <begin position="14"/>
        <end position="30"/>
    </location>
</feature>
<feature type="region of interest" description="Disordered" evidence="1">
    <location>
        <begin position="1"/>
        <end position="34"/>
    </location>
</feature>
<dbReference type="AlphaFoldDB" id="A0AAQ3PGV4"/>
<evidence type="ECO:0000256" key="1">
    <source>
        <dbReference type="SAM" id="MobiDB-lite"/>
    </source>
</evidence>
<reference evidence="3 4" key="1">
    <citation type="submission" date="2024-02" db="EMBL/GenBank/DDBJ databases">
        <title>High-quality chromosome-scale genome assembly of Pensacola bahiagrass (Paspalum notatum Flugge var. saurae).</title>
        <authorList>
            <person name="Vega J.M."/>
            <person name="Podio M."/>
            <person name="Orjuela J."/>
            <person name="Siena L.A."/>
            <person name="Pessino S.C."/>
            <person name="Combes M.C."/>
            <person name="Mariac C."/>
            <person name="Albertini E."/>
            <person name="Pupilli F."/>
            <person name="Ortiz J.P.A."/>
            <person name="Leblanc O."/>
        </authorList>
    </citation>
    <scope>NUCLEOTIDE SEQUENCE [LARGE SCALE GENOMIC DNA]</scope>
    <source>
        <strain evidence="3">R1</strain>
        <tissue evidence="3">Leaf</tissue>
    </source>
</reference>
<accession>A0AAQ3PGV4</accession>
<organism evidence="3 4">
    <name type="scientific">Paspalum notatum var. saurae</name>
    <dbReference type="NCBI Taxonomy" id="547442"/>
    <lineage>
        <taxon>Eukaryota</taxon>
        <taxon>Viridiplantae</taxon>
        <taxon>Streptophyta</taxon>
        <taxon>Embryophyta</taxon>
        <taxon>Tracheophyta</taxon>
        <taxon>Spermatophyta</taxon>
        <taxon>Magnoliopsida</taxon>
        <taxon>Liliopsida</taxon>
        <taxon>Poales</taxon>
        <taxon>Poaceae</taxon>
        <taxon>PACMAD clade</taxon>
        <taxon>Panicoideae</taxon>
        <taxon>Andropogonodae</taxon>
        <taxon>Paspaleae</taxon>
        <taxon>Paspalinae</taxon>
        <taxon>Paspalum</taxon>
    </lineage>
</organism>
<sequence length="93" mass="10496">MLKFAYAPSHADLPRPSSVRSRVSEPSRLPCFSEERHHENGHAVVIRRTNTYSRTATLIILCLFGLEKVSEDPDECDYIDSTRGHYSDTSLAS</sequence>
<dbReference type="Proteomes" id="UP001341281">
    <property type="component" value="Chromosome 01"/>
</dbReference>
<gene>
    <name evidence="2" type="ORF">U9M48_000453</name>
    <name evidence="3" type="ORF">U9M48_000466</name>
</gene>
<evidence type="ECO:0000313" key="3">
    <source>
        <dbReference type="EMBL" id="WVZ49085.1"/>
    </source>
</evidence>
<name>A0AAQ3PGV4_PASNO</name>